<reference evidence="2" key="1">
    <citation type="submission" date="2019-12" db="EMBL/GenBank/DDBJ databases">
        <title>Clostridiaceae gen. nov. sp. nov., isolated from sediment in Xinjiang, China.</title>
        <authorList>
            <person name="Zhang R."/>
        </authorList>
    </citation>
    <scope>NUCLEOTIDE SEQUENCE</scope>
    <source>
        <strain evidence="2">D2Q-11</strain>
    </source>
</reference>
<accession>A0A942Z8P6</accession>
<feature type="domain" description="Glycosyltransferase 2-like" evidence="1">
    <location>
        <begin position="50"/>
        <end position="155"/>
    </location>
</feature>
<name>A0A942Z8P6_9FIRM</name>
<comment type="caution">
    <text evidence="2">The sequence shown here is derived from an EMBL/GenBank/DDBJ whole genome shotgun (WGS) entry which is preliminary data.</text>
</comment>
<dbReference type="Pfam" id="PF00535">
    <property type="entry name" value="Glycos_transf_2"/>
    <property type="match status" value="1"/>
</dbReference>
<dbReference type="SUPFAM" id="SSF53448">
    <property type="entry name" value="Nucleotide-diphospho-sugar transferases"/>
    <property type="match status" value="1"/>
</dbReference>
<keyword evidence="2" id="KW-0808">Transferase</keyword>
<dbReference type="Gene3D" id="3.90.550.10">
    <property type="entry name" value="Spore Coat Polysaccharide Biosynthesis Protein SpsA, Chain A"/>
    <property type="match status" value="1"/>
</dbReference>
<gene>
    <name evidence="2" type="ORF">GOQ27_16210</name>
</gene>
<proteinExistence type="predicted"/>
<dbReference type="RefSeq" id="WP_203367920.1">
    <property type="nucleotide sequence ID" value="NZ_WSFT01000053.1"/>
</dbReference>
<keyword evidence="3" id="KW-1185">Reference proteome</keyword>
<dbReference type="EC" id="2.4.-.-" evidence="2"/>
<evidence type="ECO:0000313" key="3">
    <source>
        <dbReference type="Proteomes" id="UP000724672"/>
    </source>
</evidence>
<dbReference type="EMBL" id="WSFT01000053">
    <property type="protein sequence ID" value="MBS4540022.1"/>
    <property type="molecule type" value="Genomic_DNA"/>
</dbReference>
<keyword evidence="2" id="KW-0328">Glycosyltransferase</keyword>
<dbReference type="CDD" id="cd00761">
    <property type="entry name" value="Glyco_tranf_GTA_type"/>
    <property type="match status" value="1"/>
</dbReference>
<protein>
    <submittedName>
        <fullName evidence="2">Glycosyltransferase</fullName>
        <ecNumber evidence="2">2.4.-.-</ecNumber>
    </submittedName>
</protein>
<dbReference type="InterPro" id="IPR029044">
    <property type="entry name" value="Nucleotide-diphossugar_trans"/>
</dbReference>
<evidence type="ECO:0000259" key="1">
    <source>
        <dbReference type="Pfam" id="PF00535"/>
    </source>
</evidence>
<sequence length="274" mass="32553">MNKEIKSPVNKSLDKFFKKVKAKQEIISSNKIKISEEFDSLPIKEQGITVITCTNKHQYFDNIFENYNRQNHNVKELILVINKNDIDINLVEKKAREYPYVRVYQLDEDLSWGSCLNFCVENSLYNYIAHFDDDDFYASNYLNDCIHTYHHCKTDLLGKAAHYVYFEEKKLLGIRTPEHENKYTGFVNGSTFFYHKNLINKVRFKDISLGADLEFCYDVVRRGLKIYSSNRYNHVYIRKNPKNHTWKISDSKMMSWCDGFQTIHDFTKFTGIYN</sequence>
<evidence type="ECO:0000313" key="2">
    <source>
        <dbReference type="EMBL" id="MBS4540022.1"/>
    </source>
</evidence>
<dbReference type="AlphaFoldDB" id="A0A942Z8P6"/>
<organism evidence="2 3">
    <name type="scientific">Anaeromonas frigoriresistens</name>
    <dbReference type="NCBI Taxonomy" id="2683708"/>
    <lineage>
        <taxon>Bacteria</taxon>
        <taxon>Bacillati</taxon>
        <taxon>Bacillota</taxon>
        <taxon>Tissierellia</taxon>
        <taxon>Tissierellales</taxon>
        <taxon>Thermohalobacteraceae</taxon>
        <taxon>Anaeromonas</taxon>
    </lineage>
</organism>
<dbReference type="Proteomes" id="UP000724672">
    <property type="component" value="Unassembled WGS sequence"/>
</dbReference>
<dbReference type="GO" id="GO:0016757">
    <property type="term" value="F:glycosyltransferase activity"/>
    <property type="evidence" value="ECO:0007669"/>
    <property type="project" value="UniProtKB-KW"/>
</dbReference>
<dbReference type="InterPro" id="IPR001173">
    <property type="entry name" value="Glyco_trans_2-like"/>
</dbReference>